<protein>
    <submittedName>
        <fullName evidence="6">Alcohol dehydrogenase catalytic domain-containing protein</fullName>
    </submittedName>
</protein>
<dbReference type="SMART" id="SM00829">
    <property type="entry name" value="PKS_ER"/>
    <property type="match status" value="1"/>
</dbReference>
<proteinExistence type="inferred from homology"/>
<feature type="domain" description="Enoyl reductase (ER)" evidence="5">
    <location>
        <begin position="17"/>
        <end position="340"/>
    </location>
</feature>
<reference evidence="6 7" key="1">
    <citation type="submission" date="2019-10" db="EMBL/GenBank/DDBJ databases">
        <title>Description of Paenibacillus humi sp. nov.</title>
        <authorList>
            <person name="Carlier A."/>
            <person name="Qi S."/>
        </authorList>
    </citation>
    <scope>NUCLEOTIDE SEQUENCE [LARGE SCALE GENOMIC DNA]</scope>
    <source>
        <strain evidence="6 7">LMG 31461</strain>
    </source>
</reference>
<evidence type="ECO:0000259" key="5">
    <source>
        <dbReference type="SMART" id="SM00829"/>
    </source>
</evidence>
<organism evidence="6 7">
    <name type="scientific">Paenibacillus plantarum</name>
    <dbReference type="NCBI Taxonomy" id="2654975"/>
    <lineage>
        <taxon>Bacteria</taxon>
        <taxon>Bacillati</taxon>
        <taxon>Bacillota</taxon>
        <taxon>Bacilli</taxon>
        <taxon>Bacillales</taxon>
        <taxon>Paenibacillaceae</taxon>
        <taxon>Paenibacillus</taxon>
    </lineage>
</organism>
<dbReference type="PANTHER" id="PTHR43401:SF2">
    <property type="entry name" value="L-THREONINE 3-DEHYDROGENASE"/>
    <property type="match status" value="1"/>
</dbReference>
<accession>A0ABX1XAL6</accession>
<dbReference type="SUPFAM" id="SSF51735">
    <property type="entry name" value="NAD(P)-binding Rossmann-fold domains"/>
    <property type="match status" value="1"/>
</dbReference>
<evidence type="ECO:0000256" key="4">
    <source>
        <dbReference type="RuleBase" id="RU361277"/>
    </source>
</evidence>
<dbReference type="InterPro" id="IPR013149">
    <property type="entry name" value="ADH-like_C"/>
</dbReference>
<dbReference type="Proteomes" id="UP000653578">
    <property type="component" value="Unassembled WGS sequence"/>
</dbReference>
<dbReference type="InterPro" id="IPR013154">
    <property type="entry name" value="ADH-like_N"/>
</dbReference>
<keyword evidence="7" id="KW-1185">Reference proteome</keyword>
<sequence>MNGGFEAMQKQIWEWTGYNAMTTRTTERERSLEKDQVEVRIKSIGICGTDLHIMEGHTGFSQPPLPLGHELAGVVERIGDGVVKWKVGDRVCIDPLIGCGKCQECLVGHKHRCRESGEIGLQFPGGWQEFLVMPSTNLYKLPDSISFAEATQAETIHCCLGGVDKLTIQLGQNVSVIGDGPTGLYYVQLLKAAGAGKVSLIGMREKRLELGIRLGADAMFNLRAHAAPLAAETEDIVIDAAGTESSLRLSIELLKKGGQLLLFGLPGEPILVDIQTVVLKELTLLGSTNAPQVWLRVIEMMASGSVQVKPLITQYYEFNELDKAVEFARNEPDEVVKVIVNHK</sequence>
<evidence type="ECO:0000313" key="7">
    <source>
        <dbReference type="Proteomes" id="UP000653578"/>
    </source>
</evidence>
<dbReference type="SUPFAM" id="SSF50129">
    <property type="entry name" value="GroES-like"/>
    <property type="match status" value="1"/>
</dbReference>
<keyword evidence="1 4" id="KW-0479">Metal-binding</keyword>
<evidence type="ECO:0000256" key="2">
    <source>
        <dbReference type="ARBA" id="ARBA00022833"/>
    </source>
</evidence>
<dbReference type="Gene3D" id="3.90.180.10">
    <property type="entry name" value="Medium-chain alcohol dehydrogenases, catalytic domain"/>
    <property type="match status" value="1"/>
</dbReference>
<dbReference type="InterPro" id="IPR020843">
    <property type="entry name" value="ER"/>
</dbReference>
<dbReference type="InterPro" id="IPR050129">
    <property type="entry name" value="Zn_alcohol_dh"/>
</dbReference>
<dbReference type="Pfam" id="PF08240">
    <property type="entry name" value="ADH_N"/>
    <property type="match status" value="1"/>
</dbReference>
<gene>
    <name evidence="6" type="ORF">GC096_15275</name>
</gene>
<dbReference type="InterPro" id="IPR036291">
    <property type="entry name" value="NAD(P)-bd_dom_sf"/>
</dbReference>
<keyword evidence="3" id="KW-0560">Oxidoreductase</keyword>
<dbReference type="PANTHER" id="PTHR43401">
    <property type="entry name" value="L-THREONINE 3-DEHYDROGENASE"/>
    <property type="match status" value="1"/>
</dbReference>
<dbReference type="PROSITE" id="PS00059">
    <property type="entry name" value="ADH_ZINC"/>
    <property type="match status" value="1"/>
</dbReference>
<evidence type="ECO:0000313" key="6">
    <source>
        <dbReference type="EMBL" id="NOU65394.1"/>
    </source>
</evidence>
<keyword evidence="2 4" id="KW-0862">Zinc</keyword>
<comment type="cofactor">
    <cofactor evidence="4">
        <name>Zn(2+)</name>
        <dbReference type="ChEBI" id="CHEBI:29105"/>
    </cofactor>
</comment>
<evidence type="ECO:0000256" key="3">
    <source>
        <dbReference type="ARBA" id="ARBA00023002"/>
    </source>
</evidence>
<dbReference type="EMBL" id="WHNY01000044">
    <property type="protein sequence ID" value="NOU65394.1"/>
    <property type="molecule type" value="Genomic_DNA"/>
</dbReference>
<comment type="caution">
    <text evidence="6">The sequence shown here is derived from an EMBL/GenBank/DDBJ whole genome shotgun (WGS) entry which is preliminary data.</text>
</comment>
<comment type="similarity">
    <text evidence="4">Belongs to the zinc-containing alcohol dehydrogenase family.</text>
</comment>
<dbReference type="InterPro" id="IPR011032">
    <property type="entry name" value="GroES-like_sf"/>
</dbReference>
<dbReference type="Pfam" id="PF00107">
    <property type="entry name" value="ADH_zinc_N"/>
    <property type="match status" value="1"/>
</dbReference>
<name>A0ABX1XAL6_9BACL</name>
<dbReference type="Gene3D" id="3.40.50.720">
    <property type="entry name" value="NAD(P)-binding Rossmann-like Domain"/>
    <property type="match status" value="1"/>
</dbReference>
<dbReference type="InterPro" id="IPR002328">
    <property type="entry name" value="ADH_Zn_CS"/>
</dbReference>
<evidence type="ECO:0000256" key="1">
    <source>
        <dbReference type="ARBA" id="ARBA00022723"/>
    </source>
</evidence>